<feature type="chain" id="PRO_5043922809" description="Beta-lactamase-related domain-containing protein" evidence="1">
    <location>
        <begin position="23"/>
        <end position="642"/>
    </location>
</feature>
<reference evidence="4 5" key="1">
    <citation type="submission" date="2023-06" db="EMBL/GenBank/DDBJ databases">
        <title>Black Yeasts Isolated from many extreme environments.</title>
        <authorList>
            <person name="Coleine C."/>
            <person name="Stajich J.E."/>
            <person name="Selbmann L."/>
        </authorList>
    </citation>
    <scope>NUCLEOTIDE SEQUENCE [LARGE SCALE GENOMIC DNA]</scope>
    <source>
        <strain evidence="4 5">CCFEE 5887</strain>
    </source>
</reference>
<dbReference type="InterPro" id="IPR058664">
    <property type="entry name" value="ARB_00930-like_C"/>
</dbReference>
<evidence type="ECO:0000313" key="4">
    <source>
        <dbReference type="EMBL" id="KAK5538629.1"/>
    </source>
</evidence>
<evidence type="ECO:0000256" key="1">
    <source>
        <dbReference type="SAM" id="SignalP"/>
    </source>
</evidence>
<dbReference type="PANTHER" id="PTHR22935:SF97">
    <property type="entry name" value="BETA-LACTAMASE-RELATED DOMAIN-CONTAINING PROTEIN"/>
    <property type="match status" value="1"/>
</dbReference>
<dbReference type="Pfam" id="PF00144">
    <property type="entry name" value="Beta-lactamase"/>
    <property type="match status" value="1"/>
</dbReference>
<keyword evidence="5" id="KW-1185">Reference proteome</keyword>
<dbReference type="SUPFAM" id="SSF56601">
    <property type="entry name" value="beta-lactamase/transpeptidase-like"/>
    <property type="match status" value="1"/>
</dbReference>
<comment type="caution">
    <text evidence="4">The sequence shown here is derived from an EMBL/GenBank/DDBJ whole genome shotgun (WGS) entry which is preliminary data.</text>
</comment>
<dbReference type="EMBL" id="JAXLQG010000006">
    <property type="protein sequence ID" value="KAK5538629.1"/>
    <property type="molecule type" value="Genomic_DNA"/>
</dbReference>
<dbReference type="Pfam" id="PF26335">
    <property type="entry name" value="ARB_00930_C"/>
    <property type="match status" value="1"/>
</dbReference>
<dbReference type="InterPro" id="IPR051478">
    <property type="entry name" value="Beta-lactamase-like_AB/R"/>
</dbReference>
<name>A0AAV9Q947_9PEZI</name>
<keyword evidence="1" id="KW-0732">Signal</keyword>
<feature type="domain" description="Beta-lactamase-like ARB-00930-like C-terminal" evidence="3">
    <location>
        <begin position="474"/>
        <end position="641"/>
    </location>
</feature>
<dbReference type="AlphaFoldDB" id="A0AAV9Q947"/>
<evidence type="ECO:0000259" key="2">
    <source>
        <dbReference type="Pfam" id="PF00144"/>
    </source>
</evidence>
<feature type="domain" description="Beta-lactamase-related" evidence="2">
    <location>
        <begin position="107"/>
        <end position="451"/>
    </location>
</feature>
<dbReference type="Gene3D" id="3.40.710.10">
    <property type="entry name" value="DD-peptidase/beta-lactamase superfamily"/>
    <property type="match status" value="1"/>
</dbReference>
<gene>
    <name evidence="4" type="ORF">LTR25_004171</name>
</gene>
<sequence>MHLSGHLALLPSLCLFITGTLADFVGPTYPAPLDLSSNASLVAASWKNLSSTLDSYLKNTSKGPGSSSSSTTLSAAEVGNVTFSLGMFSMHDPEASKLQYHHTSSEVAKAAHGTHSVQGDSIYRIASMTKLFTVLGGLLTMTDEDWNRPLTSIIPELASFAAATADSDTDADAVYKTAWDQITPWALACQLAGIARQGIAAADLLVNVILNPTSGANTLATEYGLPPANVSDLGTCLEINCTASSYVQGVMAQPPILEPWTGPAYANNGFILLGIAISKLTGKPMSQIYQQSIFDALDMSSSYSSAPTTKGTSARSVIAGDPELGFAAANGLAISSGGLFSTTHDLAKFGIAILNSTLLPANATRKWMKPTSHTASLTYAVGAPWEIVRYIHPDPRTARTASAASDSATGKVSDLYTKSGDSGYYSSNIVLIPEYGAGFTILSASTNESVRGPVTNLVLDYTTNAVLPALEAQAAQEAKRNFVGTYESESTSTSTSSTLNSSLTIAFNKSTVVGGNGGLSISRWISNGTDVLASPLFGGIRPRLLPSISSKSSAAARSQGSQVAFQASIYPQTNNYAAAAAAGIPGVRGPFTGQWSTNFDWLTVDTVHYDGVGVNLFVFDLDATGSATGVTPAAMKAKLERT</sequence>
<dbReference type="InterPro" id="IPR012338">
    <property type="entry name" value="Beta-lactam/transpept-like"/>
</dbReference>
<evidence type="ECO:0000313" key="5">
    <source>
        <dbReference type="Proteomes" id="UP001345827"/>
    </source>
</evidence>
<feature type="signal peptide" evidence="1">
    <location>
        <begin position="1"/>
        <end position="22"/>
    </location>
</feature>
<dbReference type="PANTHER" id="PTHR22935">
    <property type="entry name" value="PENICILLIN-BINDING PROTEIN"/>
    <property type="match status" value="1"/>
</dbReference>
<proteinExistence type="predicted"/>
<organism evidence="4 5">
    <name type="scientific">Vermiconidia calcicola</name>
    <dbReference type="NCBI Taxonomy" id="1690605"/>
    <lineage>
        <taxon>Eukaryota</taxon>
        <taxon>Fungi</taxon>
        <taxon>Dikarya</taxon>
        <taxon>Ascomycota</taxon>
        <taxon>Pezizomycotina</taxon>
        <taxon>Dothideomycetes</taxon>
        <taxon>Dothideomycetidae</taxon>
        <taxon>Mycosphaerellales</taxon>
        <taxon>Extremaceae</taxon>
        <taxon>Vermiconidia</taxon>
    </lineage>
</organism>
<accession>A0AAV9Q947</accession>
<protein>
    <recommendedName>
        <fullName evidence="6">Beta-lactamase-related domain-containing protein</fullName>
    </recommendedName>
</protein>
<evidence type="ECO:0008006" key="6">
    <source>
        <dbReference type="Google" id="ProtNLM"/>
    </source>
</evidence>
<evidence type="ECO:0000259" key="3">
    <source>
        <dbReference type="Pfam" id="PF26335"/>
    </source>
</evidence>
<dbReference type="Proteomes" id="UP001345827">
    <property type="component" value="Unassembled WGS sequence"/>
</dbReference>
<dbReference type="InterPro" id="IPR001466">
    <property type="entry name" value="Beta-lactam-related"/>
</dbReference>